<comment type="caution">
    <text evidence="1">The sequence shown here is derived from an EMBL/GenBank/DDBJ whole genome shotgun (WGS) entry which is preliminary data.</text>
</comment>
<evidence type="ECO:0000313" key="2">
    <source>
        <dbReference type="Proteomes" id="UP001159428"/>
    </source>
</evidence>
<evidence type="ECO:0000313" key="1">
    <source>
        <dbReference type="EMBL" id="CAH3130422.1"/>
    </source>
</evidence>
<dbReference type="Proteomes" id="UP001159428">
    <property type="component" value="Unassembled WGS sequence"/>
</dbReference>
<dbReference type="EMBL" id="CALNXJ010000025">
    <property type="protein sequence ID" value="CAH3130422.1"/>
    <property type="molecule type" value="Genomic_DNA"/>
</dbReference>
<sequence>SLYVPDEDSQESEDDINYVEGESLKQLNHFLQLRDTSPVRHVLSVPWNVAQSRTKRCYLRKAEQCASAVMEVLAPEDSNCLWRELCEREVNRRTTGGKSCKEVELLQAFAESYLNAQHWSTRRQILSILADKLSFKEVQEFIPTLT</sequence>
<proteinExistence type="predicted"/>
<gene>
    <name evidence="1" type="ORF">PMEA_00014320</name>
</gene>
<protein>
    <submittedName>
        <fullName evidence="1">Uncharacterized protein</fullName>
    </submittedName>
</protein>
<feature type="non-terminal residue" evidence="1">
    <location>
        <position position="1"/>
    </location>
</feature>
<name>A0AAU9WYR6_9CNID</name>
<dbReference type="AlphaFoldDB" id="A0AAU9WYR6"/>
<feature type="non-terminal residue" evidence="1">
    <location>
        <position position="146"/>
    </location>
</feature>
<accession>A0AAU9WYR6</accession>
<keyword evidence="2" id="KW-1185">Reference proteome</keyword>
<reference evidence="1 2" key="1">
    <citation type="submission" date="2022-05" db="EMBL/GenBank/DDBJ databases">
        <authorList>
            <consortium name="Genoscope - CEA"/>
            <person name="William W."/>
        </authorList>
    </citation>
    <scope>NUCLEOTIDE SEQUENCE [LARGE SCALE GENOMIC DNA]</scope>
</reference>
<organism evidence="1 2">
    <name type="scientific">Pocillopora meandrina</name>
    <dbReference type="NCBI Taxonomy" id="46732"/>
    <lineage>
        <taxon>Eukaryota</taxon>
        <taxon>Metazoa</taxon>
        <taxon>Cnidaria</taxon>
        <taxon>Anthozoa</taxon>
        <taxon>Hexacorallia</taxon>
        <taxon>Scleractinia</taxon>
        <taxon>Astrocoeniina</taxon>
        <taxon>Pocilloporidae</taxon>
        <taxon>Pocillopora</taxon>
    </lineage>
</organism>